<proteinExistence type="predicted"/>
<gene>
    <name evidence="2" type="ORF">DFP72DRAFT_868624</name>
</gene>
<keyword evidence="1" id="KW-0732">Signal</keyword>
<reference evidence="2 3" key="1">
    <citation type="submission" date="2020-07" db="EMBL/GenBank/DDBJ databases">
        <title>Comparative genomics of pyrophilous fungi reveals a link between fire events and developmental genes.</title>
        <authorList>
            <consortium name="DOE Joint Genome Institute"/>
            <person name="Steindorff A.S."/>
            <person name="Carver A."/>
            <person name="Calhoun S."/>
            <person name="Stillman K."/>
            <person name="Liu H."/>
            <person name="Lipzen A."/>
            <person name="Pangilinan J."/>
            <person name="Labutti K."/>
            <person name="Bruns T.D."/>
            <person name="Grigoriev I.V."/>
        </authorList>
    </citation>
    <scope>NUCLEOTIDE SEQUENCE [LARGE SCALE GENOMIC DNA]</scope>
    <source>
        <strain evidence="2 3">CBS 144469</strain>
    </source>
</reference>
<organism evidence="2 3">
    <name type="scientific">Ephemerocybe angulata</name>
    <dbReference type="NCBI Taxonomy" id="980116"/>
    <lineage>
        <taxon>Eukaryota</taxon>
        <taxon>Fungi</taxon>
        <taxon>Dikarya</taxon>
        <taxon>Basidiomycota</taxon>
        <taxon>Agaricomycotina</taxon>
        <taxon>Agaricomycetes</taxon>
        <taxon>Agaricomycetidae</taxon>
        <taxon>Agaricales</taxon>
        <taxon>Agaricineae</taxon>
        <taxon>Psathyrellaceae</taxon>
        <taxon>Ephemerocybe</taxon>
    </lineage>
</organism>
<feature type="chain" id="PRO_5034068153" evidence="1">
    <location>
        <begin position="20"/>
        <end position="157"/>
    </location>
</feature>
<name>A0A8H6IK22_9AGAR</name>
<feature type="signal peptide" evidence="1">
    <location>
        <begin position="1"/>
        <end position="19"/>
    </location>
</feature>
<keyword evidence="3" id="KW-1185">Reference proteome</keyword>
<sequence>MARLHIHFIPPTPLILALALRTMNTSDSHLDQIPLLRRQLRIASLPLLLPRRTSSRDRIPLAVAIDERLLVFVLRFTFTRTRTTPPLQLPSLRFRRRVDRVQAQGVLLHLAYPHDLPQRPHPNPSKPPINLHTPRLLSLPLPTLLPHPLLPHRFLSV</sequence>
<evidence type="ECO:0000256" key="1">
    <source>
        <dbReference type="SAM" id="SignalP"/>
    </source>
</evidence>
<accession>A0A8H6IK22</accession>
<dbReference type="EMBL" id="JACGCI010000002">
    <property type="protein sequence ID" value="KAF6765847.1"/>
    <property type="molecule type" value="Genomic_DNA"/>
</dbReference>
<comment type="caution">
    <text evidence="2">The sequence shown here is derived from an EMBL/GenBank/DDBJ whole genome shotgun (WGS) entry which is preliminary data.</text>
</comment>
<evidence type="ECO:0000313" key="3">
    <source>
        <dbReference type="Proteomes" id="UP000521943"/>
    </source>
</evidence>
<evidence type="ECO:0000313" key="2">
    <source>
        <dbReference type="EMBL" id="KAF6765847.1"/>
    </source>
</evidence>
<protein>
    <submittedName>
        <fullName evidence="2">Uncharacterized protein</fullName>
    </submittedName>
</protein>
<dbReference type="Proteomes" id="UP000521943">
    <property type="component" value="Unassembled WGS sequence"/>
</dbReference>
<dbReference type="AlphaFoldDB" id="A0A8H6IK22"/>